<dbReference type="Proteomes" id="UP001323405">
    <property type="component" value="Unassembled WGS sequence"/>
</dbReference>
<feature type="domain" description="Hemerythrin-like" evidence="1">
    <location>
        <begin position="48"/>
        <end position="164"/>
    </location>
</feature>
<organism evidence="2 3">
    <name type="scientific">Podospora pseudocomata</name>
    <dbReference type="NCBI Taxonomy" id="2093779"/>
    <lineage>
        <taxon>Eukaryota</taxon>
        <taxon>Fungi</taxon>
        <taxon>Dikarya</taxon>
        <taxon>Ascomycota</taxon>
        <taxon>Pezizomycotina</taxon>
        <taxon>Sordariomycetes</taxon>
        <taxon>Sordariomycetidae</taxon>
        <taxon>Sordariales</taxon>
        <taxon>Podosporaceae</taxon>
        <taxon>Podospora</taxon>
    </lineage>
</organism>
<dbReference type="InterPro" id="IPR012312">
    <property type="entry name" value="Hemerythrin-like"/>
</dbReference>
<evidence type="ECO:0000313" key="2">
    <source>
        <dbReference type="EMBL" id="KAK4653346.1"/>
    </source>
</evidence>
<dbReference type="RefSeq" id="XP_062742321.1">
    <property type="nucleotide sequence ID" value="XM_062891646.1"/>
</dbReference>
<dbReference type="GeneID" id="87911553"/>
<reference evidence="2 3" key="1">
    <citation type="journal article" date="2023" name="bioRxiv">
        <title>High-quality genome assemblies of four members of thePodospora anserinaspecies complex.</title>
        <authorList>
            <person name="Ament-Velasquez S.L."/>
            <person name="Vogan A.A."/>
            <person name="Wallerman O."/>
            <person name="Hartmann F."/>
            <person name="Gautier V."/>
            <person name="Silar P."/>
            <person name="Giraud T."/>
            <person name="Johannesson H."/>
        </authorList>
    </citation>
    <scope>NUCLEOTIDE SEQUENCE [LARGE SCALE GENOMIC DNA]</scope>
    <source>
        <strain evidence="2 3">CBS 415.72m</strain>
    </source>
</reference>
<gene>
    <name evidence="2" type="ORF">QC762_512470</name>
</gene>
<keyword evidence="3" id="KW-1185">Reference proteome</keyword>
<dbReference type="PANTHER" id="PTHR35585:SF1">
    <property type="entry name" value="HHE DOMAIN PROTEIN (AFU_ORTHOLOGUE AFUA_4G00730)"/>
    <property type="match status" value="1"/>
</dbReference>
<name>A0ABR0GC64_9PEZI</name>
<sequence>MFNQCIRTPTTLLSKQSTRAVFSLPSSSQRPSFISVARMATAAGNKVSDRIKHDHRELESYYNKIKSAKSDDEKVRWQNQFVWELARHSIAEELVVYPAMEKHVPDGLKLAEKDRSEHQIVKEKLYEFQQMEASDPSFIPAINSLWETLGQHIKEEEQDDLPLLEKHIEDGDSQKMAASFDRTKHFVPTQSHPGAPDRPPYETVAGLMAAPIDKLMDMFKKFPSAEERKI</sequence>
<dbReference type="EMBL" id="JAFFHA010000007">
    <property type="protein sequence ID" value="KAK4653346.1"/>
    <property type="molecule type" value="Genomic_DNA"/>
</dbReference>
<dbReference type="PANTHER" id="PTHR35585">
    <property type="entry name" value="HHE DOMAIN PROTEIN (AFU_ORTHOLOGUE AFUA_4G00730)"/>
    <property type="match status" value="1"/>
</dbReference>
<accession>A0ABR0GC64</accession>
<dbReference type="Pfam" id="PF01814">
    <property type="entry name" value="Hemerythrin"/>
    <property type="match status" value="1"/>
</dbReference>
<comment type="caution">
    <text evidence="2">The sequence shown here is derived from an EMBL/GenBank/DDBJ whole genome shotgun (WGS) entry which is preliminary data.</text>
</comment>
<dbReference type="Gene3D" id="1.20.120.520">
    <property type="entry name" value="nmb1532 protein domain like"/>
    <property type="match status" value="1"/>
</dbReference>
<evidence type="ECO:0000313" key="3">
    <source>
        <dbReference type="Proteomes" id="UP001323405"/>
    </source>
</evidence>
<protein>
    <recommendedName>
        <fullName evidence="1">Hemerythrin-like domain-containing protein</fullName>
    </recommendedName>
</protein>
<proteinExistence type="predicted"/>
<evidence type="ECO:0000259" key="1">
    <source>
        <dbReference type="Pfam" id="PF01814"/>
    </source>
</evidence>